<dbReference type="SUPFAM" id="SSF103473">
    <property type="entry name" value="MFS general substrate transporter"/>
    <property type="match status" value="1"/>
</dbReference>
<protein>
    <recommendedName>
        <fullName evidence="8">Major facilitator superfamily (MFS) profile domain-containing protein</fullName>
    </recommendedName>
</protein>
<keyword evidence="3 5" id="KW-1133">Transmembrane helix</keyword>
<dbReference type="InterPro" id="IPR050360">
    <property type="entry name" value="MFS_Sugar_Transporters"/>
</dbReference>
<gene>
    <name evidence="6" type="ORF">I316_06742</name>
</gene>
<keyword evidence="4 5" id="KW-0472">Membrane</keyword>
<dbReference type="GO" id="GO:0016020">
    <property type="term" value="C:membrane"/>
    <property type="evidence" value="ECO:0007669"/>
    <property type="project" value="UniProtKB-SubCell"/>
</dbReference>
<evidence type="ECO:0000256" key="4">
    <source>
        <dbReference type="ARBA" id="ARBA00023136"/>
    </source>
</evidence>
<feature type="transmembrane region" description="Helical" evidence="5">
    <location>
        <begin position="184"/>
        <end position="206"/>
    </location>
</feature>
<feature type="transmembrane region" description="Helical" evidence="5">
    <location>
        <begin position="249"/>
        <end position="268"/>
    </location>
</feature>
<accession>A0A1B9GKR0</accession>
<evidence type="ECO:0000313" key="6">
    <source>
        <dbReference type="EMBL" id="OCF31543.1"/>
    </source>
</evidence>
<feature type="transmembrane region" description="Helical" evidence="5">
    <location>
        <begin position="218"/>
        <end position="237"/>
    </location>
</feature>
<dbReference type="InterPro" id="IPR036259">
    <property type="entry name" value="MFS_trans_sf"/>
</dbReference>
<evidence type="ECO:0000256" key="2">
    <source>
        <dbReference type="ARBA" id="ARBA00022692"/>
    </source>
</evidence>
<feature type="transmembrane region" description="Helical" evidence="5">
    <location>
        <begin position="108"/>
        <end position="129"/>
    </location>
</feature>
<dbReference type="GO" id="GO:0005351">
    <property type="term" value="F:carbohydrate:proton symporter activity"/>
    <property type="evidence" value="ECO:0007669"/>
    <property type="project" value="TreeGrafter"/>
</dbReference>
<dbReference type="OrthoDB" id="6133115at2759"/>
<dbReference type="Pfam" id="PF00083">
    <property type="entry name" value="Sugar_tr"/>
    <property type="match status" value="1"/>
</dbReference>
<organism evidence="6 7">
    <name type="scientific">Kwoniella heveanensis BCC8398</name>
    <dbReference type="NCBI Taxonomy" id="1296120"/>
    <lineage>
        <taxon>Eukaryota</taxon>
        <taxon>Fungi</taxon>
        <taxon>Dikarya</taxon>
        <taxon>Basidiomycota</taxon>
        <taxon>Agaricomycotina</taxon>
        <taxon>Tremellomycetes</taxon>
        <taxon>Tremellales</taxon>
        <taxon>Cryptococcaceae</taxon>
        <taxon>Kwoniella</taxon>
    </lineage>
</organism>
<dbReference type="InterPro" id="IPR005828">
    <property type="entry name" value="MFS_sugar_transport-like"/>
</dbReference>
<comment type="subcellular location">
    <subcellularLocation>
        <location evidence="1">Membrane</location>
        <topology evidence="1">Multi-pass membrane protein</topology>
    </subcellularLocation>
</comment>
<evidence type="ECO:0000313" key="7">
    <source>
        <dbReference type="Proteomes" id="UP000092666"/>
    </source>
</evidence>
<dbReference type="Gene3D" id="1.20.1250.20">
    <property type="entry name" value="MFS general substrate transporter like domains"/>
    <property type="match status" value="1"/>
</dbReference>
<keyword evidence="2 5" id="KW-0812">Transmembrane</keyword>
<name>A0A1B9GKR0_9TREE</name>
<evidence type="ECO:0000256" key="1">
    <source>
        <dbReference type="ARBA" id="ARBA00004141"/>
    </source>
</evidence>
<dbReference type="PANTHER" id="PTHR48022:SF79">
    <property type="entry name" value="LACTOSE PERMEASE, PUTATIVE (AFU_ORTHOLOGUE AFUA_6G01860)-RELATED"/>
    <property type="match status" value="1"/>
</dbReference>
<sequence length="307" mass="33490">MASTVMLLPESPRWLYANGRAEQARAVLAKYHGNGKYTRLVAKEIHQIATSLEVAPKKMWDYSTLANTKAKRYRLGLALLIGGGGQLVGNCLMIYAPSLYRQVGMTSVRQQLIMTLIPTLIGLVSAVIGTWCSDRLGRRPMLVWGTFMCAIFLSLTMACSAVSLKGATTTVVDDYNGAASKGTMAFLILFYVAFCWTYIPLFSTYAPEVLGLEQRSTGLGLMVLCLNGSSVLAQLTTPIALEKVGWWTYFPWICSALAQSAIYFLVAVETKGRTLEEQMNPVKASLKYAHGGGEGTRIVREGGAEKS</sequence>
<dbReference type="STRING" id="1296120.A0A1B9GKR0"/>
<proteinExistence type="predicted"/>
<dbReference type="AlphaFoldDB" id="A0A1B9GKR0"/>
<keyword evidence="7" id="KW-1185">Reference proteome</keyword>
<reference evidence="7" key="2">
    <citation type="submission" date="2013-12" db="EMBL/GenBank/DDBJ databases">
        <title>Evolution of pathogenesis and genome organization in the Tremellales.</title>
        <authorList>
            <person name="Cuomo C."/>
            <person name="Litvintseva A."/>
            <person name="Heitman J."/>
            <person name="Chen Y."/>
            <person name="Sun S."/>
            <person name="Springer D."/>
            <person name="Dromer F."/>
            <person name="Young S."/>
            <person name="Zeng Q."/>
            <person name="Chapman S."/>
            <person name="Gujja S."/>
            <person name="Saif S."/>
            <person name="Birren B."/>
        </authorList>
    </citation>
    <scope>NUCLEOTIDE SEQUENCE [LARGE SCALE GENOMIC DNA]</scope>
    <source>
        <strain evidence="7">BCC8398</strain>
    </source>
</reference>
<evidence type="ECO:0008006" key="8">
    <source>
        <dbReference type="Google" id="ProtNLM"/>
    </source>
</evidence>
<dbReference type="PANTHER" id="PTHR48022">
    <property type="entry name" value="PLASTIDIC GLUCOSE TRANSPORTER 4"/>
    <property type="match status" value="1"/>
</dbReference>
<feature type="transmembrane region" description="Helical" evidence="5">
    <location>
        <begin position="141"/>
        <end position="164"/>
    </location>
</feature>
<feature type="transmembrane region" description="Helical" evidence="5">
    <location>
        <begin position="75"/>
        <end position="96"/>
    </location>
</feature>
<dbReference type="Proteomes" id="UP000092666">
    <property type="component" value="Unassembled WGS sequence"/>
</dbReference>
<evidence type="ECO:0000256" key="3">
    <source>
        <dbReference type="ARBA" id="ARBA00022989"/>
    </source>
</evidence>
<dbReference type="EMBL" id="KV700133">
    <property type="protein sequence ID" value="OCF31543.1"/>
    <property type="molecule type" value="Genomic_DNA"/>
</dbReference>
<evidence type="ECO:0000256" key="5">
    <source>
        <dbReference type="SAM" id="Phobius"/>
    </source>
</evidence>
<reference evidence="6 7" key="1">
    <citation type="submission" date="2013-07" db="EMBL/GenBank/DDBJ databases">
        <title>The Genome Sequence of Cryptococcus heveanensis BCC8398.</title>
        <authorList>
            <consortium name="The Broad Institute Genome Sequencing Platform"/>
            <person name="Cuomo C."/>
            <person name="Litvintseva A."/>
            <person name="Chen Y."/>
            <person name="Heitman J."/>
            <person name="Sun S."/>
            <person name="Springer D."/>
            <person name="Dromer F."/>
            <person name="Young S.K."/>
            <person name="Zeng Q."/>
            <person name="Gargeya S."/>
            <person name="Fitzgerald M."/>
            <person name="Abouelleil A."/>
            <person name="Alvarado L."/>
            <person name="Berlin A.M."/>
            <person name="Chapman S.B."/>
            <person name="Dewar J."/>
            <person name="Goldberg J."/>
            <person name="Griggs A."/>
            <person name="Gujja S."/>
            <person name="Hansen M."/>
            <person name="Howarth C."/>
            <person name="Imamovic A."/>
            <person name="Larimer J."/>
            <person name="McCowan C."/>
            <person name="Murphy C."/>
            <person name="Pearson M."/>
            <person name="Priest M."/>
            <person name="Roberts A."/>
            <person name="Saif S."/>
            <person name="Shea T."/>
            <person name="Sykes S."/>
            <person name="Wortman J."/>
            <person name="Nusbaum C."/>
            <person name="Birren B."/>
        </authorList>
    </citation>
    <scope>NUCLEOTIDE SEQUENCE [LARGE SCALE GENOMIC DNA]</scope>
    <source>
        <strain evidence="6 7">BCC8398</strain>
    </source>
</reference>